<gene>
    <name evidence="2" type="ORF">L917_21634</name>
</gene>
<protein>
    <submittedName>
        <fullName evidence="2">Uncharacterized protein</fullName>
    </submittedName>
</protein>
<dbReference type="Proteomes" id="UP000054423">
    <property type="component" value="Unassembled WGS sequence"/>
</dbReference>
<organism evidence="2">
    <name type="scientific">Phytophthora nicotianae</name>
    <name type="common">Potato buckeye rot agent</name>
    <name type="synonym">Phytophthora parasitica</name>
    <dbReference type="NCBI Taxonomy" id="4792"/>
    <lineage>
        <taxon>Eukaryota</taxon>
        <taxon>Sar</taxon>
        <taxon>Stramenopiles</taxon>
        <taxon>Oomycota</taxon>
        <taxon>Peronosporomycetes</taxon>
        <taxon>Peronosporales</taxon>
        <taxon>Peronosporaceae</taxon>
        <taxon>Phytophthora</taxon>
    </lineage>
</organism>
<feature type="compositionally biased region" description="Polar residues" evidence="1">
    <location>
        <begin position="7"/>
        <end position="18"/>
    </location>
</feature>
<feature type="non-terminal residue" evidence="2">
    <location>
        <position position="1"/>
    </location>
</feature>
<evidence type="ECO:0000256" key="1">
    <source>
        <dbReference type="SAM" id="MobiDB-lite"/>
    </source>
</evidence>
<proteinExistence type="predicted"/>
<dbReference type="VEuPathDB" id="FungiDB:PPTG_24133"/>
<dbReference type="AlphaFoldDB" id="W2JYN9"/>
<dbReference type="VEuPathDB" id="FungiDB:PPTG_06316"/>
<feature type="region of interest" description="Disordered" evidence="1">
    <location>
        <begin position="1"/>
        <end position="33"/>
    </location>
</feature>
<accession>W2JYN9</accession>
<name>W2JYN9_PHYNI</name>
<sequence length="225" mass="25884">AFELPRSTFQHSALTRTPSSLSSDSSKRQATKKIRSPLLKPWPRLLSKFRAVLPSVVVMEVTMAAPMIHLRRRLQFHLVEVVEQGRQLLLAKNGCGCFKSNSQSSRSPPAKSLKEQAEVQASENCLALARSFTLQLFQDQEKWMLEFAHELELPEKSGYRFYPVVHVSRLKTANEYLSRPKTRLTQDVTEDIRLDFDEELLPEDSWEPDHLAGEYEVETILDNRM</sequence>
<evidence type="ECO:0000313" key="2">
    <source>
        <dbReference type="EMBL" id="ETL77424.1"/>
    </source>
</evidence>
<reference evidence="2" key="1">
    <citation type="submission" date="2013-11" db="EMBL/GenBank/DDBJ databases">
        <title>The Genome Sequence of Phytophthora parasitica CHvinca01.</title>
        <authorList>
            <consortium name="The Broad Institute Genomics Platform"/>
            <person name="Russ C."/>
            <person name="Tyler B."/>
            <person name="Panabieres F."/>
            <person name="Shan W."/>
            <person name="Tripathy S."/>
            <person name="Grunwald N."/>
            <person name="Machado M."/>
            <person name="Johnson C.S."/>
            <person name="Arredondo F."/>
            <person name="Hong C."/>
            <person name="Coffey M."/>
            <person name="Young S.K."/>
            <person name="Zeng Q."/>
            <person name="Gargeya S."/>
            <person name="Fitzgerald M."/>
            <person name="Abouelleil A."/>
            <person name="Alvarado L."/>
            <person name="Chapman S.B."/>
            <person name="Gainer-Dewar J."/>
            <person name="Goldberg J."/>
            <person name="Griggs A."/>
            <person name="Gujja S."/>
            <person name="Hansen M."/>
            <person name="Howarth C."/>
            <person name="Imamovic A."/>
            <person name="Ireland A."/>
            <person name="Larimer J."/>
            <person name="McCowan C."/>
            <person name="Murphy C."/>
            <person name="Pearson M."/>
            <person name="Poon T.W."/>
            <person name="Priest M."/>
            <person name="Roberts A."/>
            <person name="Saif S."/>
            <person name="Shea T."/>
            <person name="Sykes S."/>
            <person name="Wortman J."/>
            <person name="Nusbaum C."/>
            <person name="Birren B."/>
        </authorList>
    </citation>
    <scope>NUCLEOTIDE SEQUENCE [LARGE SCALE GENOMIC DNA]</scope>
    <source>
        <strain evidence="2">CHvinca01</strain>
    </source>
</reference>
<dbReference type="EMBL" id="KI683693">
    <property type="protein sequence ID" value="ETL77424.1"/>
    <property type="molecule type" value="Genomic_DNA"/>
</dbReference>